<evidence type="ECO:0000313" key="5">
    <source>
        <dbReference type="EMBL" id="ORX51376.1"/>
    </source>
</evidence>
<dbReference type="Gene3D" id="1.10.357.50">
    <property type="match status" value="1"/>
</dbReference>
<dbReference type="CDD" id="cd00030">
    <property type="entry name" value="C2"/>
    <property type="match status" value="1"/>
</dbReference>
<reference evidence="5 6" key="1">
    <citation type="submission" date="2016-08" db="EMBL/GenBank/DDBJ databases">
        <title>Genomes of anaerobic fungi encode conserved fungal cellulosomes for biomass hydrolysis.</title>
        <authorList>
            <consortium name="DOE Joint Genome Institute"/>
            <person name="Haitjema C.H."/>
            <person name="Gilmore S.P."/>
            <person name="Henske J.K."/>
            <person name="Solomon K.V."/>
            <person name="De Groot R."/>
            <person name="Kuo A."/>
            <person name="Mondo S.J."/>
            <person name="Salamov A.A."/>
            <person name="Labutti K."/>
            <person name="Zhao Z."/>
            <person name="Chiniquy J."/>
            <person name="Barry K."/>
            <person name="Brewer H.M."/>
            <person name="Purvine S.O."/>
            <person name="Wright A.T."/>
            <person name="Boxma B."/>
            <person name="Van Alen T."/>
            <person name="Hackstein J.H."/>
            <person name="Baker S.E."/>
            <person name="Grigoriev I.V."/>
            <person name="O'Malley M.A."/>
        </authorList>
    </citation>
    <scope>NUCLEOTIDE SEQUENCE [LARGE SCALE GENOMIC DNA]</scope>
    <source>
        <strain evidence="6">finn</strain>
    </source>
</reference>
<dbReference type="OrthoDB" id="2015333at2759"/>
<name>A0A1Y1VAP5_9FUNG</name>
<dbReference type="SUPFAM" id="SSF49562">
    <property type="entry name" value="C2 domain (Calcium/lipid-binding domain, CaLB)"/>
    <property type="match status" value="2"/>
</dbReference>
<feature type="domain" description="C2" evidence="2">
    <location>
        <begin position="822"/>
        <end position="951"/>
    </location>
</feature>
<evidence type="ECO:0000259" key="4">
    <source>
        <dbReference type="PROSITE" id="PS51259"/>
    </source>
</evidence>
<feature type="compositionally biased region" description="Low complexity" evidence="1">
    <location>
        <begin position="303"/>
        <end position="316"/>
    </location>
</feature>
<dbReference type="InterPro" id="IPR052811">
    <property type="entry name" value="Glucose_resp_signaling"/>
</dbReference>
<evidence type="ECO:0008006" key="7">
    <source>
        <dbReference type="Google" id="ProtNLM"/>
    </source>
</evidence>
<feature type="compositionally biased region" description="Polar residues" evidence="1">
    <location>
        <begin position="249"/>
        <end position="259"/>
    </location>
</feature>
<feature type="domain" description="MHD1" evidence="3">
    <location>
        <begin position="1272"/>
        <end position="1395"/>
    </location>
</feature>
<keyword evidence="6" id="KW-1185">Reference proteome</keyword>
<dbReference type="InterPro" id="IPR010439">
    <property type="entry name" value="MUN_dom"/>
</dbReference>
<dbReference type="Pfam" id="PF00168">
    <property type="entry name" value="C2"/>
    <property type="match status" value="2"/>
</dbReference>
<sequence>MFHRKSKKVQKQAQKQAQEASIQNISLPVSINYGSFSASQPTYGSTFSASQPTYGSYNGLISPTLSGMNGLVSPNLTGLNGYGMTSPYNGAFSLSQPVNSPLLSPLTSPVMNPHYNKVGSPTHFVLNPSDSRMASPPPPPPHNNFSSILRSSSVNDSMLNRRMVSPPPRNRSDRTSRSIERPARSVSVRNQDFIYKSDASKNMGSMQRGRPLSRELDPRNPLFQGIGRSHSELAPSVNQRPPRERPVTPKSNANISFSSDRSHQSRYNEIKSRTAAGEYSILSDLSFANGERYNRKYGHGRNESSSSVTSNNLGSSYKPIPDPIKRPRSENNNSKATQFTRRGKSEPRRSSKHGYHNSETNLDFLDDYFKDAMKRSSKTTDSSYSTIEIKDDRQSITKGTKNNSVSKHYVEESPIINYNRNTFVNDSSIGRDFGIKIKNNKETKLNENNIRDNSKSSKVKPKPFSLNMDDFFSSLENEIDSTINSTFNTAQSLKANKLEDVVEVEEEDFTEPIIEDNVDPKKAKRISNDVLGLVLATNDKSQKSQPEIIIEDEEPDTEDEDEDDGRMYINQIISKSLPEDFSFSPKTWEDRYNLSIDNYLKKDNQDNKISIVVSDTENNEKSILKINTNPDILTKNETKDLLSATTIDEKPSKPLSPLGRSDSRNSNKKWSTDGKVSSPFTRFSQPVTPTSPFTGTFSENESTDIIVDGLSQDDVGNTSLGNISTASGKSGVLKSFLLSDIADIIENEQDVDTLNISPDYRDNFIEYLISQKYDDPKEDDFITTEGYYSWEEKTEKRPFVDVMAQLVDYRFSQEWVEEQEKKKKNIKSSTKASEDSSVEISIIVKVVKAEGLVASKDGKARNPYCEVKFDGNTFHTEKCENTHKPFWNQHLEIKAKNLTEAIDIAVWDKKTKDKKKIWKKDQGDEFLGHIKFSISDLINQFAREGYISKWYDLGKRQDKKDKYAGGKILIEASIGETADINEEKCLNKDNKDEVTDYDLLQTQLINCKVSFKHLFKILLKACLDHDLVFIHDDIDSNSMTSEILSDEAKILLKVFSKQWLLSNSFLVISYLEEAFEMYVSNRIPIHVVVSTFDVLCDNMKNDGWLPVYEKPHMIDLFEKMVAYHSRQVCHYREYFPKGEPNGVLASAIYLWRAIFKSKVYRDNHPELPISFREEIRTQITEHVENRYTKLLGLSSPFVENTEDILIGLAKLADLIVEDIEDDLNYYQDVFKKTVNIVRISSQIYLRNFIKELENNSDRLASQEALDSSKATFELYRRVRLMDRQYATLIPSLKRISMGSGFNVEKWFNDFVIAWLKVQQERTLEWVKTAIATDTLEKTSDTQPYSTSVLDLFEIMFEELDLIKGLEWSNSEQYNEFLTAFARIVTRAIEQYCDAMEKNEMKKEEINVAMKRPIDIANKSCVKLSNIEKSTEKLNELFNKIKELNIIDDTTETNTNSRLFTEEITGTFRIETIYAENLKPCNKNGLSNPYVVIKIPGQDKRNGNELVKTSIINDSLNPRWDETFQVSIVPTKTLEVIVYNKTSFLSSDAIIGKKNIHFSSRWCDHQTHELIVKLEPQGRLLIRITMDGEGENLSFFFKKSKQRLLRTSNDFVRELVYRITPYIKDTFTKIIKKNDSQNNVQLANVYTYNVVPLTISGRIANKPISQDEIDKELQPITDYLNKNLETLCNNLSTKMAQKVIIEIWCEVLSMLETSMIPQLYGAIERDRKFLNIRQVSIVKSSLEVFFDFFHSDGDELGIPKSKLLEYPVYDEIKLISRDYHLKISELIEKYEQTKKIYILRILRIHGQTYDSKILREKASKFVNKELENIN</sequence>
<accession>A0A1Y1VAP5</accession>
<dbReference type="PROSITE" id="PS50004">
    <property type="entry name" value="C2"/>
    <property type="match status" value="2"/>
</dbReference>
<dbReference type="EMBL" id="MCFH01000018">
    <property type="protein sequence ID" value="ORX51376.1"/>
    <property type="molecule type" value="Genomic_DNA"/>
</dbReference>
<proteinExistence type="predicted"/>
<dbReference type="Gene3D" id="2.60.40.150">
    <property type="entry name" value="C2 domain"/>
    <property type="match status" value="2"/>
</dbReference>
<dbReference type="PANTHER" id="PTHR47263">
    <property type="entry name" value="ADENYLATE CYCLASE ACTIVATION PROTEIN GIT1"/>
    <property type="match status" value="1"/>
</dbReference>
<evidence type="ECO:0000256" key="1">
    <source>
        <dbReference type="SAM" id="MobiDB-lite"/>
    </source>
</evidence>
<evidence type="ECO:0000259" key="2">
    <source>
        <dbReference type="PROSITE" id="PS50004"/>
    </source>
</evidence>
<dbReference type="PANTHER" id="PTHR47263:SF1">
    <property type="entry name" value="C2 DOMAIN PROTEIN (AFU_ORTHOLOGUE AFUA_7G02350)"/>
    <property type="match status" value="1"/>
</dbReference>
<feature type="region of interest" description="Disordered" evidence="1">
    <location>
        <begin position="542"/>
        <end position="563"/>
    </location>
</feature>
<organism evidence="5 6">
    <name type="scientific">Piromyces finnis</name>
    <dbReference type="NCBI Taxonomy" id="1754191"/>
    <lineage>
        <taxon>Eukaryota</taxon>
        <taxon>Fungi</taxon>
        <taxon>Fungi incertae sedis</taxon>
        <taxon>Chytridiomycota</taxon>
        <taxon>Chytridiomycota incertae sedis</taxon>
        <taxon>Neocallimastigomycetes</taxon>
        <taxon>Neocallimastigales</taxon>
        <taxon>Neocallimastigaceae</taxon>
        <taxon>Piromyces</taxon>
    </lineage>
</organism>
<dbReference type="PROSITE" id="PS51258">
    <property type="entry name" value="MHD1"/>
    <property type="match status" value="1"/>
</dbReference>
<evidence type="ECO:0000313" key="6">
    <source>
        <dbReference type="Proteomes" id="UP000193719"/>
    </source>
</evidence>
<feature type="compositionally biased region" description="Polar residues" evidence="1">
    <location>
        <begin position="330"/>
        <end position="340"/>
    </location>
</feature>
<feature type="domain" description="C2" evidence="2">
    <location>
        <begin position="1448"/>
        <end position="1571"/>
    </location>
</feature>
<evidence type="ECO:0000259" key="3">
    <source>
        <dbReference type="PROSITE" id="PS51258"/>
    </source>
</evidence>
<reference evidence="5 6" key="2">
    <citation type="submission" date="2016-08" db="EMBL/GenBank/DDBJ databases">
        <title>Pervasive Adenine N6-methylation of Active Genes in Fungi.</title>
        <authorList>
            <consortium name="DOE Joint Genome Institute"/>
            <person name="Mondo S.J."/>
            <person name="Dannebaum R.O."/>
            <person name="Kuo R.C."/>
            <person name="Labutti K."/>
            <person name="Haridas S."/>
            <person name="Kuo A."/>
            <person name="Salamov A."/>
            <person name="Ahrendt S.R."/>
            <person name="Lipzen A."/>
            <person name="Sullivan W."/>
            <person name="Andreopoulos W.B."/>
            <person name="Clum A."/>
            <person name="Lindquist E."/>
            <person name="Daum C."/>
            <person name="Ramamoorthy G.K."/>
            <person name="Gryganskyi A."/>
            <person name="Culley D."/>
            <person name="Magnuson J.K."/>
            <person name="James T.Y."/>
            <person name="O'Malley M.A."/>
            <person name="Stajich J.E."/>
            <person name="Spatafora J.W."/>
            <person name="Visel A."/>
            <person name="Grigoriev I.V."/>
        </authorList>
    </citation>
    <scope>NUCLEOTIDE SEQUENCE [LARGE SCALE GENOMIC DNA]</scope>
    <source>
        <strain evidence="6">finn</strain>
    </source>
</reference>
<dbReference type="SMART" id="SM00239">
    <property type="entry name" value="C2"/>
    <property type="match status" value="2"/>
</dbReference>
<feature type="domain" description="MHD2" evidence="4">
    <location>
        <begin position="1669"/>
        <end position="1789"/>
    </location>
</feature>
<feature type="compositionally biased region" description="Basic and acidic residues" evidence="1">
    <location>
        <begin position="170"/>
        <end position="183"/>
    </location>
</feature>
<feature type="compositionally biased region" description="Acidic residues" evidence="1">
    <location>
        <begin position="549"/>
        <end position="563"/>
    </location>
</feature>
<dbReference type="Proteomes" id="UP000193719">
    <property type="component" value="Unassembled WGS sequence"/>
</dbReference>
<feature type="compositionally biased region" description="Polar residues" evidence="1">
    <location>
        <begin position="674"/>
        <end position="698"/>
    </location>
</feature>
<feature type="region of interest" description="Disordered" evidence="1">
    <location>
        <begin position="296"/>
        <end position="358"/>
    </location>
</feature>
<dbReference type="Gene3D" id="1.20.58.1100">
    <property type="match status" value="1"/>
</dbReference>
<dbReference type="InterPro" id="IPR014770">
    <property type="entry name" value="Munc13_1"/>
</dbReference>
<feature type="region of interest" description="Disordered" evidence="1">
    <location>
        <begin position="126"/>
        <end position="266"/>
    </location>
</feature>
<protein>
    <recommendedName>
        <fullName evidence="7">C2 domain-containing protein</fullName>
    </recommendedName>
</protein>
<dbReference type="STRING" id="1754191.A0A1Y1VAP5"/>
<dbReference type="InterPro" id="IPR014772">
    <property type="entry name" value="Munc13_dom-2"/>
</dbReference>
<feature type="region of interest" description="Disordered" evidence="1">
    <location>
        <begin position="644"/>
        <end position="698"/>
    </location>
</feature>
<dbReference type="PROSITE" id="PS51259">
    <property type="entry name" value="MHD2"/>
    <property type="match status" value="1"/>
</dbReference>
<dbReference type="Pfam" id="PF06292">
    <property type="entry name" value="MUN"/>
    <property type="match status" value="1"/>
</dbReference>
<feature type="compositionally biased region" description="Polar residues" evidence="1">
    <location>
        <begin position="143"/>
        <end position="158"/>
    </location>
</feature>
<dbReference type="InterPro" id="IPR035892">
    <property type="entry name" value="C2_domain_sf"/>
</dbReference>
<gene>
    <name evidence="5" type="ORF">BCR36DRAFT_40220</name>
</gene>
<comment type="caution">
    <text evidence="5">The sequence shown here is derived from an EMBL/GenBank/DDBJ whole genome shotgun (WGS) entry which is preliminary data.</text>
</comment>
<dbReference type="InterPro" id="IPR000008">
    <property type="entry name" value="C2_dom"/>
</dbReference>